<dbReference type="Pfam" id="PF13568">
    <property type="entry name" value="OMP_b-brl_2"/>
    <property type="match status" value="1"/>
</dbReference>
<feature type="domain" description="Outer membrane protein beta-barrel" evidence="1">
    <location>
        <begin position="20"/>
        <end position="166"/>
    </location>
</feature>
<comment type="caution">
    <text evidence="2">The sequence shown here is derived from an EMBL/GenBank/DDBJ whole genome shotgun (WGS) entry which is preliminary data.</text>
</comment>
<name>A0ABU3BJF0_9FLAO</name>
<accession>A0ABU3BJF0</accession>
<keyword evidence="3" id="KW-1185">Reference proteome</keyword>
<protein>
    <submittedName>
        <fullName evidence="2">Porin family protein</fullName>
    </submittedName>
</protein>
<evidence type="ECO:0000259" key="1">
    <source>
        <dbReference type="Pfam" id="PF13568"/>
    </source>
</evidence>
<evidence type="ECO:0000313" key="2">
    <source>
        <dbReference type="EMBL" id="MDT0622274.1"/>
    </source>
</evidence>
<reference evidence="2 3" key="1">
    <citation type="submission" date="2023-09" db="EMBL/GenBank/DDBJ databases">
        <authorList>
            <person name="Rey-Velasco X."/>
        </authorList>
    </citation>
    <scope>NUCLEOTIDE SEQUENCE [LARGE SCALE GENOMIC DNA]</scope>
    <source>
        <strain evidence="2 3">P007</strain>
    </source>
</reference>
<sequence length="187" mass="20703">MKKSIFVFVFLLFSFHFFYAQTVRIGPKIGLNIADLSGNVNSDVRSLAGLHVGGIVEVEVMDWFSIQPELLYSVHGYRLGETTGTNNYISLPIMARFFPIEGLYGEVGPQLGFLIAANEKNQTNKVSVTQSYKTVDMGLSFGAGYILRDLGLGFGIRYYAGLSTVFTDNTRIKNGVFQLSATWAFVL</sequence>
<dbReference type="Proteomes" id="UP001250662">
    <property type="component" value="Unassembled WGS sequence"/>
</dbReference>
<proteinExistence type="predicted"/>
<dbReference type="RefSeq" id="WP_311388123.1">
    <property type="nucleotide sequence ID" value="NZ_JAVRHU010000003.1"/>
</dbReference>
<gene>
    <name evidence="2" type="ORF">RM520_11610</name>
</gene>
<dbReference type="EMBL" id="JAVRHU010000003">
    <property type="protein sequence ID" value="MDT0622274.1"/>
    <property type="molecule type" value="Genomic_DNA"/>
</dbReference>
<dbReference type="SUPFAM" id="SSF56925">
    <property type="entry name" value="OMPA-like"/>
    <property type="match status" value="1"/>
</dbReference>
<organism evidence="2 3">
    <name type="scientific">Croceitalea vernalis</name>
    <dbReference type="NCBI Taxonomy" id="3075599"/>
    <lineage>
        <taxon>Bacteria</taxon>
        <taxon>Pseudomonadati</taxon>
        <taxon>Bacteroidota</taxon>
        <taxon>Flavobacteriia</taxon>
        <taxon>Flavobacteriales</taxon>
        <taxon>Flavobacteriaceae</taxon>
        <taxon>Croceitalea</taxon>
    </lineage>
</organism>
<dbReference type="InterPro" id="IPR011250">
    <property type="entry name" value="OMP/PagP_B-barrel"/>
</dbReference>
<evidence type="ECO:0000313" key="3">
    <source>
        <dbReference type="Proteomes" id="UP001250662"/>
    </source>
</evidence>
<dbReference type="InterPro" id="IPR025665">
    <property type="entry name" value="Beta-barrel_OMP_2"/>
</dbReference>